<proteinExistence type="inferred from homology"/>
<evidence type="ECO:0000256" key="5">
    <source>
        <dbReference type="ARBA" id="ARBA00023002"/>
    </source>
</evidence>
<accession>A0A132ELF0</accession>
<dbReference type="Gene3D" id="3.90.380.10">
    <property type="entry name" value="Naphthalene 1,2-dioxygenase Alpha Subunit, Chain A, domain 1"/>
    <property type="match status" value="1"/>
</dbReference>
<keyword evidence="6" id="KW-0408">Iron</keyword>
<dbReference type="EMBL" id="LPJR01000006">
    <property type="protein sequence ID" value="KWF36127.1"/>
    <property type="molecule type" value="Genomic_DNA"/>
</dbReference>
<dbReference type="InterPro" id="IPR015879">
    <property type="entry name" value="Ring_hydroxy_dOase_asu_C_dom"/>
</dbReference>
<keyword evidence="8" id="KW-0520">NAD</keyword>
<dbReference type="Gene3D" id="2.102.10.10">
    <property type="entry name" value="Rieske [2Fe-2S] iron-sulphur domain"/>
    <property type="match status" value="1"/>
</dbReference>
<dbReference type="Proteomes" id="UP001248067">
    <property type="component" value="Unassembled WGS sequence"/>
</dbReference>
<evidence type="ECO:0000256" key="8">
    <source>
        <dbReference type="ARBA" id="ARBA00023027"/>
    </source>
</evidence>
<dbReference type="GO" id="GO:0005506">
    <property type="term" value="F:iron ion binding"/>
    <property type="evidence" value="ECO:0007669"/>
    <property type="project" value="InterPro"/>
</dbReference>
<dbReference type="Proteomes" id="UP000062912">
    <property type="component" value="Unassembled WGS sequence"/>
</dbReference>
<dbReference type="InterPro" id="IPR015881">
    <property type="entry name" value="ARHD_Rieske_2Fe_2S"/>
</dbReference>
<dbReference type="InterPro" id="IPR017941">
    <property type="entry name" value="Rieske_2Fe-2S"/>
</dbReference>
<dbReference type="AlphaFoldDB" id="A0A132ELF0"/>
<evidence type="ECO:0000259" key="10">
    <source>
        <dbReference type="PROSITE" id="PS51296"/>
    </source>
</evidence>
<dbReference type="PRINTS" id="PR00090">
    <property type="entry name" value="RNGDIOXGNASE"/>
</dbReference>
<keyword evidence="4" id="KW-0479">Metal-binding</keyword>
<evidence type="ECO:0000256" key="6">
    <source>
        <dbReference type="ARBA" id="ARBA00023004"/>
    </source>
</evidence>
<comment type="caution">
    <text evidence="11">The sequence shown here is derived from an EMBL/GenBank/DDBJ whole genome shotgun (WGS) entry which is preliminary data.</text>
</comment>
<feature type="region of interest" description="Disordered" evidence="9">
    <location>
        <begin position="1"/>
        <end position="23"/>
    </location>
</feature>
<evidence type="ECO:0000256" key="2">
    <source>
        <dbReference type="ARBA" id="ARBA00008751"/>
    </source>
</evidence>
<gene>
    <name evidence="12" type="primary">hcaE</name>
    <name evidence="12" type="ORF">FEQ00_02838</name>
    <name evidence="11" type="ORF">WT56_07565</name>
</gene>
<dbReference type="EC" id="1.14.12.19" evidence="12"/>
<dbReference type="Pfam" id="PF00355">
    <property type="entry name" value="Rieske"/>
    <property type="match status" value="1"/>
</dbReference>
<keyword evidence="12" id="KW-0223">Dioxygenase</keyword>
<evidence type="ECO:0000256" key="1">
    <source>
        <dbReference type="ARBA" id="ARBA00001962"/>
    </source>
</evidence>
<feature type="compositionally biased region" description="Polar residues" evidence="9">
    <location>
        <begin position="11"/>
        <end position="23"/>
    </location>
</feature>
<keyword evidence="7" id="KW-0411">Iron-sulfur</keyword>
<dbReference type="CDD" id="cd00680">
    <property type="entry name" value="RHO_alpha_C"/>
    <property type="match status" value="1"/>
</dbReference>
<evidence type="ECO:0000313" key="13">
    <source>
        <dbReference type="Proteomes" id="UP000062912"/>
    </source>
</evidence>
<evidence type="ECO:0000256" key="7">
    <source>
        <dbReference type="ARBA" id="ARBA00023014"/>
    </source>
</evidence>
<dbReference type="PANTHER" id="PTHR43756:SF5">
    <property type="entry name" value="CHOLINE MONOOXYGENASE, CHLOROPLASTIC"/>
    <property type="match status" value="1"/>
</dbReference>
<dbReference type="PANTHER" id="PTHR43756">
    <property type="entry name" value="CHOLINE MONOOXYGENASE, CHLOROPLASTIC"/>
    <property type="match status" value="1"/>
</dbReference>
<comment type="cofactor">
    <cofactor evidence="1">
        <name>Fe cation</name>
        <dbReference type="ChEBI" id="CHEBI:24875"/>
    </cofactor>
</comment>
<dbReference type="InterPro" id="IPR001663">
    <property type="entry name" value="Rng_hydr_dOase-A"/>
</dbReference>
<dbReference type="SUPFAM" id="SSF50022">
    <property type="entry name" value="ISP domain"/>
    <property type="match status" value="1"/>
</dbReference>
<dbReference type="SUPFAM" id="SSF55961">
    <property type="entry name" value="Bet v1-like"/>
    <property type="match status" value="1"/>
</dbReference>
<reference evidence="12 14" key="2">
    <citation type="submission" date="2019-06" db="EMBL/GenBank/DDBJ databases">
        <title>Evolution of Burkholderia multivorans in the lungs of Cystic Fibrosis patients.</title>
        <authorList>
            <person name="Moreira L.M."/>
        </authorList>
    </citation>
    <scope>NUCLEOTIDE SEQUENCE [LARGE SCALE GENOMIC DNA]</scope>
    <source>
        <strain evidence="12 14">VC13239</strain>
    </source>
</reference>
<name>A0A132ELF0_9BURK</name>
<evidence type="ECO:0000313" key="14">
    <source>
        <dbReference type="Proteomes" id="UP001248067"/>
    </source>
</evidence>
<dbReference type="PROSITE" id="PS00570">
    <property type="entry name" value="RING_HYDROXYL_ALPHA"/>
    <property type="match status" value="1"/>
</dbReference>
<evidence type="ECO:0000256" key="4">
    <source>
        <dbReference type="ARBA" id="ARBA00022723"/>
    </source>
</evidence>
<dbReference type="RefSeq" id="WP_060239784.1">
    <property type="nucleotide sequence ID" value="NZ_CADFDQ010000010.1"/>
</dbReference>
<dbReference type="InterPro" id="IPR036922">
    <property type="entry name" value="Rieske_2Fe-2S_sf"/>
</dbReference>
<evidence type="ECO:0000313" key="11">
    <source>
        <dbReference type="EMBL" id="KWF36127.1"/>
    </source>
</evidence>
<dbReference type="EMBL" id="VJSY01000018">
    <property type="protein sequence ID" value="MDR8754415.1"/>
    <property type="molecule type" value="Genomic_DNA"/>
</dbReference>
<dbReference type="PROSITE" id="PS51296">
    <property type="entry name" value="RIESKE"/>
    <property type="match status" value="1"/>
</dbReference>
<keyword evidence="5 12" id="KW-0560">Oxidoreductase</keyword>
<keyword evidence="14" id="KW-1185">Reference proteome</keyword>
<dbReference type="Pfam" id="PF00848">
    <property type="entry name" value="Ring_hydroxyl_A"/>
    <property type="match status" value="1"/>
</dbReference>
<dbReference type="OrthoDB" id="9790995at2"/>
<evidence type="ECO:0000256" key="9">
    <source>
        <dbReference type="SAM" id="MobiDB-lite"/>
    </source>
</evidence>
<feature type="domain" description="Rieske" evidence="10">
    <location>
        <begin position="45"/>
        <end position="155"/>
    </location>
</feature>
<dbReference type="CDD" id="cd03469">
    <property type="entry name" value="Rieske_RO_Alpha_N"/>
    <property type="match status" value="1"/>
</dbReference>
<keyword evidence="3" id="KW-0001">2Fe-2S</keyword>
<protein>
    <submittedName>
        <fullName evidence="12">3-phenylpropionate/cinnamic acid dioxygenase subunit alpha</fullName>
        <ecNumber evidence="12">1.14.12.19</ecNumber>
    </submittedName>
</protein>
<dbReference type="GO" id="GO:0051537">
    <property type="term" value="F:2 iron, 2 sulfur cluster binding"/>
    <property type="evidence" value="ECO:0007669"/>
    <property type="project" value="UniProtKB-KW"/>
</dbReference>
<comment type="similarity">
    <text evidence="2">Belongs to the bacterial ring-hydroxylating dioxygenase alpha subunit family.</text>
</comment>
<sequence length="414" mass="46789">MNHPGELKPSLTESVGLSTNPMPTTLYTDPAQYEIERERIFRRAWLMVGRVERIPKPGDFFVKDLAVARASVIVARAEDGKIRAFHNVCAHRANIVEHRPSGNAKRFVCRYHSWSYNNAGELANVPDEAGFFHLDRKKCGLTPVALDVWDGWIFINLAPAPEVGLAEFLGPMADALSGIDYPNADNAIVLRGEFKANWKAVAENFSEVYHIASIHPKTFGPIYTGKENPFGRPLDANLRGAHRSFSLWLNQNVAVPEHAKVMRWLFSAGETVTGTRNDAQANPLTEHRGVNPGRHPDWSQDVNWFFPNWHLQISANQFWTHEFWPTSANTTVWEARFYNKKPKSVRERLQLEHFTSHISDGMLEDLGNIESMQAGMETGAKPFVYFNESEILCRHGLEQVVRWSSASTVKDAIA</sequence>
<evidence type="ECO:0000313" key="12">
    <source>
        <dbReference type="EMBL" id="MDR8754415.1"/>
    </source>
</evidence>
<evidence type="ECO:0000256" key="3">
    <source>
        <dbReference type="ARBA" id="ARBA00022714"/>
    </source>
</evidence>
<reference evidence="11 13" key="1">
    <citation type="submission" date="2015-11" db="EMBL/GenBank/DDBJ databases">
        <title>Expanding the genomic diversity of Burkholderia species for the development of highly accurate diagnostics.</title>
        <authorList>
            <person name="Sahl J."/>
            <person name="Keim P."/>
            <person name="Wagner D."/>
        </authorList>
    </citation>
    <scope>NUCLEOTIDE SEQUENCE [LARGE SCALE GENOMIC DNA]</scope>
    <source>
        <strain evidence="11 13">MSMB368WGS</strain>
    </source>
</reference>
<organism evidence="11 13">
    <name type="scientific">Burkholderia pseudomultivorans</name>
    <dbReference type="NCBI Taxonomy" id="1207504"/>
    <lineage>
        <taxon>Bacteria</taxon>
        <taxon>Pseudomonadati</taxon>
        <taxon>Pseudomonadota</taxon>
        <taxon>Betaproteobacteria</taxon>
        <taxon>Burkholderiales</taxon>
        <taxon>Burkholderiaceae</taxon>
        <taxon>Burkholderia</taxon>
        <taxon>Burkholderia cepacia complex</taxon>
    </lineage>
</organism>
<dbReference type="GO" id="GO:0008695">
    <property type="term" value="F:3-phenylpropionate dioxygenase activity"/>
    <property type="evidence" value="ECO:0007669"/>
    <property type="project" value="UniProtKB-EC"/>
</dbReference>